<dbReference type="GeneID" id="101489318"/>
<dbReference type="KEGG" id="cam:101489318"/>
<dbReference type="PANTHER" id="PTHR33443">
    <property type="entry name" value="ZGC:112980"/>
    <property type="match status" value="1"/>
</dbReference>
<reference evidence="2" key="2">
    <citation type="submission" date="2025-08" db="UniProtKB">
        <authorList>
            <consortium name="RefSeq"/>
        </authorList>
    </citation>
    <scope>IDENTIFICATION</scope>
    <source>
        <tissue evidence="2">Etiolated seedlings</tissue>
    </source>
</reference>
<organism evidence="1 2">
    <name type="scientific">Cicer arietinum</name>
    <name type="common">Chickpea</name>
    <name type="synonym">Garbanzo</name>
    <dbReference type="NCBI Taxonomy" id="3827"/>
    <lineage>
        <taxon>Eukaryota</taxon>
        <taxon>Viridiplantae</taxon>
        <taxon>Streptophyta</taxon>
        <taxon>Embryophyta</taxon>
        <taxon>Tracheophyta</taxon>
        <taxon>Spermatophyta</taxon>
        <taxon>Magnoliopsida</taxon>
        <taxon>eudicotyledons</taxon>
        <taxon>Gunneridae</taxon>
        <taxon>Pentapetalae</taxon>
        <taxon>rosids</taxon>
        <taxon>fabids</taxon>
        <taxon>Fabales</taxon>
        <taxon>Fabaceae</taxon>
        <taxon>Papilionoideae</taxon>
        <taxon>50 kb inversion clade</taxon>
        <taxon>NPAAA clade</taxon>
        <taxon>Hologalegina</taxon>
        <taxon>IRL clade</taxon>
        <taxon>Cicereae</taxon>
        <taxon>Cicer</taxon>
    </lineage>
</organism>
<dbReference type="Proteomes" id="UP000087171">
    <property type="component" value="Chromosome Ca5"/>
</dbReference>
<dbReference type="eggNOG" id="ENOG502S1TM">
    <property type="taxonomic scope" value="Eukaryota"/>
</dbReference>
<protein>
    <submittedName>
        <fullName evidence="2">Uncharacterized protein LOC101489318</fullName>
    </submittedName>
</protein>
<dbReference type="AlphaFoldDB" id="A0A1S2YCD1"/>
<proteinExistence type="predicted"/>
<keyword evidence="1" id="KW-1185">Reference proteome</keyword>
<dbReference type="STRING" id="3827.A0A1S2YCD1"/>
<dbReference type="PaxDb" id="3827-XP_004502768.1"/>
<accession>A0A1S2YCD1</accession>
<gene>
    <name evidence="2" type="primary">LOC101489318</name>
</gene>
<dbReference type="InterPro" id="IPR053234">
    <property type="entry name" value="RPM1_Interactor"/>
</dbReference>
<sequence length="157" mass="18375">MAQEYDESLVVSSPTREETPVRAVVCLKRKEDVKRFEETEECFILDFDPFDSLDISKLSLKDNKNNHDDNDISIIAEKGQVACRDYPHARHLCIEFPFTTTPHESFCEMCYCYVCDSVAPCKYWTQAVDPHCDADGSDYWEDQRYEYKHNLAKEETH</sequence>
<name>A0A1S2YCD1_CICAR</name>
<reference evidence="1" key="1">
    <citation type="journal article" date="2013" name="Nat. Biotechnol.">
        <title>Draft genome sequence of chickpea (Cicer arietinum) provides a resource for trait improvement.</title>
        <authorList>
            <person name="Varshney R.K."/>
            <person name="Song C."/>
            <person name="Saxena R.K."/>
            <person name="Azam S."/>
            <person name="Yu S."/>
            <person name="Sharpe A.G."/>
            <person name="Cannon S."/>
            <person name="Baek J."/>
            <person name="Rosen B.D."/>
            <person name="Tar'an B."/>
            <person name="Millan T."/>
            <person name="Zhang X."/>
            <person name="Ramsay L.D."/>
            <person name="Iwata A."/>
            <person name="Wang Y."/>
            <person name="Nelson W."/>
            <person name="Farmer A.D."/>
            <person name="Gaur P.M."/>
            <person name="Soderlund C."/>
            <person name="Penmetsa R.V."/>
            <person name="Xu C."/>
            <person name="Bharti A.K."/>
            <person name="He W."/>
            <person name="Winter P."/>
            <person name="Zhao S."/>
            <person name="Hane J.K."/>
            <person name="Carrasquilla-Garcia N."/>
            <person name="Condie J.A."/>
            <person name="Upadhyaya H.D."/>
            <person name="Luo M.C."/>
            <person name="Thudi M."/>
            <person name="Gowda C.L."/>
            <person name="Singh N.P."/>
            <person name="Lichtenzveig J."/>
            <person name="Gali K.K."/>
            <person name="Rubio J."/>
            <person name="Nadarajan N."/>
            <person name="Dolezel J."/>
            <person name="Bansal K.C."/>
            <person name="Xu X."/>
            <person name="Edwards D."/>
            <person name="Zhang G."/>
            <person name="Kahl G."/>
            <person name="Gil J."/>
            <person name="Singh K.B."/>
            <person name="Datta S.K."/>
            <person name="Jackson S.A."/>
            <person name="Wang J."/>
            <person name="Cook D.R."/>
        </authorList>
    </citation>
    <scope>NUCLEOTIDE SEQUENCE [LARGE SCALE GENOMIC DNA]</scope>
    <source>
        <strain evidence="1">cv. CDC Frontier</strain>
    </source>
</reference>
<evidence type="ECO:0000313" key="2">
    <source>
        <dbReference type="RefSeq" id="XP_004502768.1"/>
    </source>
</evidence>
<evidence type="ECO:0000313" key="1">
    <source>
        <dbReference type="Proteomes" id="UP000087171"/>
    </source>
</evidence>
<dbReference type="PANTHER" id="PTHR33443:SF30">
    <property type="entry name" value="SARCOSINE DEHYDROGENASE-2C PROTEIN"/>
    <property type="match status" value="1"/>
</dbReference>
<dbReference type="OrthoDB" id="266020at2759"/>
<dbReference type="RefSeq" id="XP_004502768.1">
    <property type="nucleotide sequence ID" value="XM_004502711.3"/>
</dbReference>